<dbReference type="SUPFAM" id="SSF47616">
    <property type="entry name" value="GST C-terminal domain-like"/>
    <property type="match status" value="1"/>
</dbReference>
<dbReference type="PROSITE" id="PS50405">
    <property type="entry name" value="GST_CTER"/>
    <property type="match status" value="1"/>
</dbReference>
<dbReference type="PANTHER" id="PTHR32419">
    <property type="entry name" value="GLUTATHIONYL-HYDROQUINONE REDUCTASE"/>
    <property type="match status" value="1"/>
</dbReference>
<keyword evidence="2" id="KW-0560">Oxidoreductase</keyword>
<name>A0ABR3A0U2_9AGAR</name>
<dbReference type="Proteomes" id="UP001437256">
    <property type="component" value="Unassembled WGS sequence"/>
</dbReference>
<evidence type="ECO:0000313" key="2">
    <source>
        <dbReference type="EMBL" id="KAL0067481.1"/>
    </source>
</evidence>
<evidence type="ECO:0000259" key="1">
    <source>
        <dbReference type="PROSITE" id="PS50405"/>
    </source>
</evidence>
<dbReference type="EMBL" id="JBBXMP010000025">
    <property type="protein sequence ID" value="KAL0067481.1"/>
    <property type="molecule type" value="Genomic_DNA"/>
</dbReference>
<proteinExistence type="predicted"/>
<dbReference type="InterPro" id="IPR016639">
    <property type="entry name" value="GST_Omega/GSH"/>
</dbReference>
<evidence type="ECO:0000313" key="3">
    <source>
        <dbReference type="Proteomes" id="UP001437256"/>
    </source>
</evidence>
<dbReference type="InterPro" id="IPR010987">
    <property type="entry name" value="Glutathione-S-Trfase_C-like"/>
</dbReference>
<protein>
    <submittedName>
        <fullName evidence="2">S-glutathionyl-(Chloro)hydroquinone reductase</fullName>
        <ecNumber evidence="2">1.8.5.7</ecNumber>
    </submittedName>
</protein>
<dbReference type="Pfam" id="PF13410">
    <property type="entry name" value="GST_C_2"/>
    <property type="match status" value="1"/>
</dbReference>
<organism evidence="2 3">
    <name type="scientific">Marasmius tenuissimus</name>
    <dbReference type="NCBI Taxonomy" id="585030"/>
    <lineage>
        <taxon>Eukaryota</taxon>
        <taxon>Fungi</taxon>
        <taxon>Dikarya</taxon>
        <taxon>Basidiomycota</taxon>
        <taxon>Agaricomycotina</taxon>
        <taxon>Agaricomycetes</taxon>
        <taxon>Agaricomycetidae</taxon>
        <taxon>Agaricales</taxon>
        <taxon>Marasmiineae</taxon>
        <taxon>Marasmiaceae</taxon>
        <taxon>Marasmius</taxon>
    </lineage>
</organism>
<dbReference type="InterPro" id="IPR047047">
    <property type="entry name" value="GST_Omega-like_C"/>
</dbReference>
<sequence>MDSRGWLFDDADPSFPGAEREPFYGFKNIRDLYLKVEPNFEGRFTVPILWDKKLETIVNNESSEIIRIFNTAFNDMIPDEYAKVDLYPEDLRGEIDSLNEWVYHSINNGVYRSGFAQKQDAYEVNVKGVFEGLDRIEKILAEGSKTYLVGDRLTEADVRLYATVIRFDVAYHGLFKCNISNIRDGYPNINRWMKNLYWNDKSFSEPIDFQHIKAGYYHHPDYNPTGIYPVGPIPSIQAL</sequence>
<dbReference type="Gene3D" id="3.40.30.10">
    <property type="entry name" value="Glutaredoxin"/>
    <property type="match status" value="1"/>
</dbReference>
<dbReference type="InterPro" id="IPR036282">
    <property type="entry name" value="Glutathione-S-Trfase_C_sf"/>
</dbReference>
<dbReference type="GO" id="GO:0016491">
    <property type="term" value="F:oxidoreductase activity"/>
    <property type="evidence" value="ECO:0007669"/>
    <property type="project" value="UniProtKB-KW"/>
</dbReference>
<accession>A0ABR3A0U2</accession>
<dbReference type="CDD" id="cd03190">
    <property type="entry name" value="GST_C_Omega_like"/>
    <property type="match status" value="1"/>
</dbReference>
<comment type="caution">
    <text evidence="2">The sequence shown here is derived from an EMBL/GenBank/DDBJ whole genome shotgun (WGS) entry which is preliminary data.</text>
</comment>
<feature type="domain" description="GST C-terminal" evidence="1">
    <location>
        <begin position="77"/>
        <end position="216"/>
    </location>
</feature>
<dbReference type="Gene3D" id="1.20.1050.10">
    <property type="match status" value="1"/>
</dbReference>
<keyword evidence="3" id="KW-1185">Reference proteome</keyword>
<dbReference type="EC" id="1.8.5.7" evidence="2"/>
<reference evidence="2 3" key="1">
    <citation type="submission" date="2024-05" db="EMBL/GenBank/DDBJ databases">
        <title>A draft genome resource for the thread blight pathogen Marasmius tenuissimus strain MS-2.</title>
        <authorList>
            <person name="Yulfo-Soto G.E."/>
            <person name="Baruah I.K."/>
            <person name="Amoako-Attah I."/>
            <person name="Bukari Y."/>
            <person name="Meinhardt L.W."/>
            <person name="Bailey B.A."/>
            <person name="Cohen S.P."/>
        </authorList>
    </citation>
    <scope>NUCLEOTIDE SEQUENCE [LARGE SCALE GENOMIC DNA]</scope>
    <source>
        <strain evidence="2 3">MS-2</strain>
    </source>
</reference>
<dbReference type="PANTHER" id="PTHR32419:SF6">
    <property type="entry name" value="GLUTATHIONE S-TRANSFERASE OMEGA-LIKE 1-RELATED"/>
    <property type="match status" value="1"/>
</dbReference>
<gene>
    <name evidence="2" type="primary">ECM4_2</name>
    <name evidence="2" type="ORF">AAF712_005470</name>
</gene>